<dbReference type="KEGG" id="mcui:G8O30_04330"/>
<evidence type="ECO:0000313" key="2">
    <source>
        <dbReference type="EMBL" id="QPC46238.1"/>
    </source>
</evidence>
<name>A0A7S8HEY0_9BACI</name>
<gene>
    <name evidence="2" type="ORF">G8O30_04330</name>
</gene>
<keyword evidence="3" id="KW-1185">Reference proteome</keyword>
<proteinExistence type="predicted"/>
<dbReference type="Pfam" id="PF02620">
    <property type="entry name" value="YceD"/>
    <property type="match status" value="1"/>
</dbReference>
<evidence type="ECO:0000313" key="3">
    <source>
        <dbReference type="Proteomes" id="UP000593626"/>
    </source>
</evidence>
<accession>A0A7S8HEY0</accession>
<dbReference type="EMBL" id="CP049742">
    <property type="protein sequence ID" value="QPC46238.1"/>
    <property type="molecule type" value="Genomic_DNA"/>
</dbReference>
<reference evidence="2 3" key="1">
    <citation type="submission" date="2019-07" db="EMBL/GenBank/DDBJ databases">
        <title>Genome sequence of 2 isolates from Red Sea Mangroves.</title>
        <authorList>
            <person name="Sefrji F."/>
            <person name="Michoud G."/>
            <person name="Merlino G."/>
            <person name="Daffonchio D."/>
        </authorList>
    </citation>
    <scope>NUCLEOTIDE SEQUENCE [LARGE SCALE GENOMIC DNA]</scope>
    <source>
        <strain evidence="2 3">R1DC41</strain>
    </source>
</reference>
<protein>
    <submittedName>
        <fullName evidence="2">DUF177 domain-containing protein</fullName>
    </submittedName>
</protein>
<dbReference type="AlphaFoldDB" id="A0A7S8HEY0"/>
<feature type="compositionally biased region" description="Acidic residues" evidence="1">
    <location>
        <begin position="150"/>
        <end position="165"/>
    </location>
</feature>
<evidence type="ECO:0000256" key="1">
    <source>
        <dbReference type="SAM" id="MobiDB-lite"/>
    </source>
</evidence>
<dbReference type="RefSeq" id="WP_239673765.1">
    <property type="nucleotide sequence ID" value="NZ_CP049742.1"/>
</dbReference>
<feature type="region of interest" description="Disordered" evidence="1">
    <location>
        <begin position="138"/>
        <end position="166"/>
    </location>
</feature>
<dbReference type="InterPro" id="IPR003772">
    <property type="entry name" value="YceD"/>
</dbReference>
<sequence>MKWSTVQLQKYRDKGIAIDEHIHIANEMKALNPEILDVSPLHVKGRGDVSADSVSFHLTIEGTLVLPCSRTLVDVNVPVHVETRETFLLKTSMFDEDMIDRQEELHEVKGETVDLLPIIREILLLEIPMQVFSEEAKRSDSLPSGQDWEVMTEEERETALEEEEPKVDPRLAGLAGLFNKDNE</sequence>
<organism evidence="2 3">
    <name type="scientific">Mangrovibacillus cuniculi</name>
    <dbReference type="NCBI Taxonomy" id="2593652"/>
    <lineage>
        <taxon>Bacteria</taxon>
        <taxon>Bacillati</taxon>
        <taxon>Bacillota</taxon>
        <taxon>Bacilli</taxon>
        <taxon>Bacillales</taxon>
        <taxon>Bacillaceae</taxon>
        <taxon>Mangrovibacillus</taxon>
    </lineage>
</organism>
<dbReference type="Proteomes" id="UP000593626">
    <property type="component" value="Chromosome"/>
</dbReference>